<accession>A0ACD6AV93</accession>
<proteinExistence type="predicted"/>
<reference evidence="1" key="1">
    <citation type="submission" date="2025-09" db="UniProtKB">
        <authorList>
            <consortium name="EnsemblPlants"/>
        </authorList>
    </citation>
    <scope>IDENTIFICATION</scope>
</reference>
<dbReference type="EnsemblPlants" id="AVESA.00010b.r2.UnG1505670.1">
    <property type="protein sequence ID" value="AVESA.00010b.r2.UnG1505670.1.CDS.1"/>
    <property type="gene ID" value="AVESA.00010b.r2.UnG1505670"/>
</dbReference>
<keyword evidence="2" id="KW-1185">Reference proteome</keyword>
<dbReference type="Proteomes" id="UP001732700">
    <property type="component" value="Unassembled WGS sequence"/>
</dbReference>
<name>A0ACD6AV93_AVESA</name>
<organism evidence="1 2">
    <name type="scientific">Avena sativa</name>
    <name type="common">Oat</name>
    <dbReference type="NCBI Taxonomy" id="4498"/>
    <lineage>
        <taxon>Eukaryota</taxon>
        <taxon>Viridiplantae</taxon>
        <taxon>Streptophyta</taxon>
        <taxon>Embryophyta</taxon>
        <taxon>Tracheophyta</taxon>
        <taxon>Spermatophyta</taxon>
        <taxon>Magnoliopsida</taxon>
        <taxon>Liliopsida</taxon>
        <taxon>Poales</taxon>
        <taxon>Poaceae</taxon>
        <taxon>BOP clade</taxon>
        <taxon>Pooideae</taxon>
        <taxon>Poodae</taxon>
        <taxon>Poeae</taxon>
        <taxon>Poeae Chloroplast Group 1 (Aveneae type)</taxon>
        <taxon>Aveninae</taxon>
        <taxon>Avena</taxon>
    </lineage>
</organism>
<evidence type="ECO:0000313" key="2">
    <source>
        <dbReference type="Proteomes" id="UP001732700"/>
    </source>
</evidence>
<protein>
    <submittedName>
        <fullName evidence="1">Uncharacterized protein</fullName>
    </submittedName>
</protein>
<evidence type="ECO:0000313" key="1">
    <source>
        <dbReference type="EnsemblPlants" id="AVESA.00010b.r2.UnG1505670.1.CDS.1"/>
    </source>
</evidence>
<sequence>MVRFEGLEPTKPRASFVAFIKCTRNKITEFKIRHKIANDIKEIESNVRKVKERYDRYKFHDVSASHATTTVVDPRLSAMYNTVSDLVGVDKPIYELMKTLFEGSDVAERNLKTISIVGFGGLGKTTLAKAVYDKLNKKFDCGVFVPVGQNPDMKKVFGDILHELGLQTYNVSSAMDVRQLINQLQKFLADKRYALCRSTLTSTIFVSPRSNNMYGTSVL</sequence>